<dbReference type="Proteomes" id="UP000002630">
    <property type="component" value="Unassembled WGS sequence"/>
</dbReference>
<evidence type="ECO:0000313" key="2">
    <source>
        <dbReference type="Proteomes" id="UP000002630"/>
    </source>
</evidence>
<sequence>MLKNAQVLAGELSSRMGKAVEDLRFDDSDKLTAGMKIEFSTILWGAKQISWYVFR</sequence>
<proteinExistence type="predicted"/>
<accession>D7FL83</accession>
<dbReference type="InParanoid" id="D7FL83"/>
<keyword evidence="2" id="KW-1185">Reference proteome</keyword>
<dbReference type="OrthoDB" id="190551at2759"/>
<evidence type="ECO:0000313" key="1">
    <source>
        <dbReference type="EMBL" id="CBJ34223.1"/>
    </source>
</evidence>
<dbReference type="AlphaFoldDB" id="D7FL83"/>
<name>D7FL83_ECTSI</name>
<gene>
    <name evidence="1" type="ORF">Esi_1544_0001</name>
</gene>
<organism evidence="1 2">
    <name type="scientific">Ectocarpus siliculosus</name>
    <name type="common">Brown alga</name>
    <name type="synonym">Conferva siliculosa</name>
    <dbReference type="NCBI Taxonomy" id="2880"/>
    <lineage>
        <taxon>Eukaryota</taxon>
        <taxon>Sar</taxon>
        <taxon>Stramenopiles</taxon>
        <taxon>Ochrophyta</taxon>
        <taxon>PX clade</taxon>
        <taxon>Phaeophyceae</taxon>
        <taxon>Ectocarpales</taxon>
        <taxon>Ectocarpaceae</taxon>
        <taxon>Ectocarpus</taxon>
    </lineage>
</organism>
<reference evidence="1 2" key="1">
    <citation type="journal article" date="2010" name="Nature">
        <title>The Ectocarpus genome and the independent evolution of multicellularity in brown algae.</title>
        <authorList>
            <person name="Cock J.M."/>
            <person name="Sterck L."/>
            <person name="Rouze P."/>
            <person name="Scornet D."/>
            <person name="Allen A.E."/>
            <person name="Amoutzias G."/>
            <person name="Anthouard V."/>
            <person name="Artiguenave F."/>
            <person name="Aury J.M."/>
            <person name="Badger J.H."/>
            <person name="Beszteri B."/>
            <person name="Billiau K."/>
            <person name="Bonnet E."/>
            <person name="Bothwell J.H."/>
            <person name="Bowler C."/>
            <person name="Boyen C."/>
            <person name="Brownlee C."/>
            <person name="Carrano C.J."/>
            <person name="Charrier B."/>
            <person name="Cho G.Y."/>
            <person name="Coelho S.M."/>
            <person name="Collen J."/>
            <person name="Corre E."/>
            <person name="Da Silva C."/>
            <person name="Delage L."/>
            <person name="Delaroque N."/>
            <person name="Dittami S.M."/>
            <person name="Doulbeau S."/>
            <person name="Elias M."/>
            <person name="Farnham G."/>
            <person name="Gachon C.M."/>
            <person name="Gschloessl B."/>
            <person name="Heesch S."/>
            <person name="Jabbari K."/>
            <person name="Jubin C."/>
            <person name="Kawai H."/>
            <person name="Kimura K."/>
            <person name="Kloareg B."/>
            <person name="Kupper F.C."/>
            <person name="Lang D."/>
            <person name="Le Bail A."/>
            <person name="Leblanc C."/>
            <person name="Lerouge P."/>
            <person name="Lohr M."/>
            <person name="Lopez P.J."/>
            <person name="Martens C."/>
            <person name="Maumus F."/>
            <person name="Michel G."/>
            <person name="Miranda-Saavedra D."/>
            <person name="Morales J."/>
            <person name="Moreau H."/>
            <person name="Motomura T."/>
            <person name="Nagasato C."/>
            <person name="Napoli C.A."/>
            <person name="Nelson D.R."/>
            <person name="Nyvall-Collen P."/>
            <person name="Peters A.F."/>
            <person name="Pommier C."/>
            <person name="Potin P."/>
            <person name="Poulain J."/>
            <person name="Quesneville H."/>
            <person name="Read B."/>
            <person name="Rensing S.A."/>
            <person name="Ritter A."/>
            <person name="Rousvoal S."/>
            <person name="Samanta M."/>
            <person name="Samson G."/>
            <person name="Schroeder D.C."/>
            <person name="Segurens B."/>
            <person name="Strittmatter M."/>
            <person name="Tonon T."/>
            <person name="Tregear J.W."/>
            <person name="Valentin K."/>
            <person name="von Dassow P."/>
            <person name="Yamagishi T."/>
            <person name="Van de Peer Y."/>
            <person name="Wincker P."/>
        </authorList>
    </citation>
    <scope>NUCLEOTIDE SEQUENCE [LARGE SCALE GENOMIC DNA]</scope>
    <source>
        <strain evidence="2">Ec32 / CCAP1310/4</strain>
    </source>
</reference>
<dbReference type="EMBL" id="FN649760">
    <property type="protein sequence ID" value="CBJ34223.1"/>
    <property type="molecule type" value="Genomic_DNA"/>
</dbReference>
<protein>
    <submittedName>
        <fullName evidence="1">Uncharacterized protein</fullName>
    </submittedName>
</protein>